<comment type="subcellular location">
    <subcellularLocation>
        <location evidence="1">Secreted</location>
    </subcellularLocation>
</comment>
<dbReference type="Pfam" id="PF24517">
    <property type="entry name" value="CBM96"/>
    <property type="match status" value="1"/>
</dbReference>
<feature type="non-terminal residue" evidence="6">
    <location>
        <position position="261"/>
    </location>
</feature>
<reference evidence="6" key="2">
    <citation type="journal article" date="2021" name="Microbiome">
        <title>Successional dynamics and alternative stable states in a saline activated sludge microbial community over 9 years.</title>
        <authorList>
            <person name="Wang Y."/>
            <person name="Ye J."/>
            <person name="Ju F."/>
            <person name="Liu L."/>
            <person name="Boyd J.A."/>
            <person name="Deng Y."/>
            <person name="Parks D.H."/>
            <person name="Jiang X."/>
            <person name="Yin X."/>
            <person name="Woodcroft B.J."/>
            <person name="Tyson G.W."/>
            <person name="Hugenholtz P."/>
            <person name="Polz M.F."/>
            <person name="Zhang T."/>
        </authorList>
    </citation>
    <scope>NUCLEOTIDE SEQUENCE</scope>
    <source>
        <strain evidence="6">HKST-UBA16</strain>
    </source>
</reference>
<evidence type="ECO:0000256" key="3">
    <source>
        <dbReference type="ARBA" id="ARBA00022729"/>
    </source>
</evidence>
<dbReference type="GO" id="GO:0005576">
    <property type="term" value="C:extracellular region"/>
    <property type="evidence" value="ECO:0007669"/>
    <property type="project" value="UniProtKB-SubCell"/>
</dbReference>
<feature type="signal peptide" evidence="4">
    <location>
        <begin position="1"/>
        <end position="25"/>
    </location>
</feature>
<dbReference type="InterPro" id="IPR055372">
    <property type="entry name" value="CBM96"/>
</dbReference>
<dbReference type="AlphaFoldDB" id="A0A955KVJ1"/>
<evidence type="ECO:0000256" key="4">
    <source>
        <dbReference type="SAM" id="SignalP"/>
    </source>
</evidence>
<evidence type="ECO:0000256" key="1">
    <source>
        <dbReference type="ARBA" id="ARBA00004613"/>
    </source>
</evidence>
<accession>A0A955KVJ1</accession>
<name>A0A955KVJ1_9BACT</name>
<evidence type="ECO:0000259" key="5">
    <source>
        <dbReference type="Pfam" id="PF24517"/>
    </source>
</evidence>
<gene>
    <name evidence="6" type="ORF">KC622_02450</name>
</gene>
<dbReference type="NCBIfam" id="NF033679">
    <property type="entry name" value="DNRLRE_dom"/>
    <property type="match status" value="1"/>
</dbReference>
<sequence length="261" mass="30053">MTKIQFIWLFLITLSVITCPKNALAAENYIDITVWQDTYAPENPPYKGYYVKRDLTLGYSDENNEGKHRIYFKYLLPELAANSIELADITSVDLMLYQITNNELGTYIVKPYGVDTFKWFDDAITWATQPGLIDLEGTSEVTKTDEGNIAIDISDIIKSQLEKGQTDNGLALLMENEALPGGKFFSLECVYQLVEPLCTPEMRPRLRFYLSEDFIDIPTSTHQEIYTNNQDILIEWGDSLDREHLVEIYKDNKLEQLIYQS</sequence>
<organism evidence="6 7">
    <name type="scientific">Candidatus Dojkabacteria bacterium</name>
    <dbReference type="NCBI Taxonomy" id="2099670"/>
    <lineage>
        <taxon>Bacteria</taxon>
        <taxon>Candidatus Dojkabacteria</taxon>
    </lineage>
</organism>
<proteinExistence type="predicted"/>
<evidence type="ECO:0000313" key="6">
    <source>
        <dbReference type="EMBL" id="MCA9375168.1"/>
    </source>
</evidence>
<evidence type="ECO:0000313" key="7">
    <source>
        <dbReference type="Proteomes" id="UP000748332"/>
    </source>
</evidence>
<keyword evidence="2" id="KW-0964">Secreted</keyword>
<dbReference type="Proteomes" id="UP000748332">
    <property type="component" value="Unassembled WGS sequence"/>
</dbReference>
<keyword evidence="3 4" id="KW-0732">Signal</keyword>
<protein>
    <submittedName>
        <fullName evidence="6">DNRLRE domain-containing protein</fullName>
    </submittedName>
</protein>
<feature type="domain" description="Carbohydrate-binding module family 96" evidence="5">
    <location>
        <begin position="35"/>
        <end position="176"/>
    </location>
</feature>
<evidence type="ECO:0000256" key="2">
    <source>
        <dbReference type="ARBA" id="ARBA00022525"/>
    </source>
</evidence>
<feature type="chain" id="PRO_5037973249" evidence="4">
    <location>
        <begin position="26"/>
        <end position="261"/>
    </location>
</feature>
<reference evidence="6" key="1">
    <citation type="submission" date="2020-04" db="EMBL/GenBank/DDBJ databases">
        <authorList>
            <person name="Zhang T."/>
        </authorList>
    </citation>
    <scope>NUCLEOTIDE SEQUENCE</scope>
    <source>
        <strain evidence="6">HKST-UBA16</strain>
    </source>
</reference>
<dbReference type="EMBL" id="JAGQLM010000101">
    <property type="protein sequence ID" value="MCA9375168.1"/>
    <property type="molecule type" value="Genomic_DNA"/>
</dbReference>
<comment type="caution">
    <text evidence="6">The sequence shown here is derived from an EMBL/GenBank/DDBJ whole genome shotgun (WGS) entry which is preliminary data.</text>
</comment>